<feature type="domain" description="N-terminal" evidence="1">
    <location>
        <begin position="58"/>
        <end position="113"/>
    </location>
</feature>
<evidence type="ECO:0000259" key="1">
    <source>
        <dbReference type="Pfam" id="PF08401"/>
    </source>
</evidence>
<dbReference type="Pfam" id="PF08401">
    <property type="entry name" value="ArdcN"/>
    <property type="match status" value="1"/>
</dbReference>
<name>A0ABV1G808_9FIRM</name>
<evidence type="ECO:0000313" key="2">
    <source>
        <dbReference type="EMBL" id="MEQ2511479.1"/>
    </source>
</evidence>
<evidence type="ECO:0000313" key="3">
    <source>
        <dbReference type="Proteomes" id="UP001491552"/>
    </source>
</evidence>
<organism evidence="2 3">
    <name type="scientific">Faecousia intestinalis</name>
    <dbReference type="NCBI Taxonomy" id="3133167"/>
    <lineage>
        <taxon>Bacteria</taxon>
        <taxon>Bacillati</taxon>
        <taxon>Bacillota</taxon>
        <taxon>Clostridia</taxon>
        <taxon>Eubacteriales</taxon>
        <taxon>Oscillospiraceae</taxon>
        <taxon>Faecousia</taxon>
    </lineage>
</organism>
<keyword evidence="3" id="KW-1185">Reference proteome</keyword>
<reference evidence="2 3" key="1">
    <citation type="submission" date="2024-03" db="EMBL/GenBank/DDBJ databases">
        <title>Human intestinal bacterial collection.</title>
        <authorList>
            <person name="Pauvert C."/>
            <person name="Hitch T.C.A."/>
            <person name="Clavel T."/>
        </authorList>
    </citation>
    <scope>NUCLEOTIDE SEQUENCE [LARGE SCALE GENOMIC DNA]</scope>
    <source>
        <strain evidence="2 3">CLA-AA-H192</strain>
    </source>
</reference>
<accession>A0ABV1G808</accession>
<protein>
    <recommendedName>
        <fullName evidence="1">N-terminal domain-containing protein</fullName>
    </recommendedName>
</protein>
<dbReference type="InterPro" id="IPR013610">
    <property type="entry name" value="ArdC_N"/>
</dbReference>
<dbReference type="RefSeq" id="WP_349136194.1">
    <property type="nucleotide sequence ID" value="NZ_JBBMFF010000234.1"/>
</dbReference>
<gene>
    <name evidence="2" type="ORF">WMO66_09505</name>
</gene>
<dbReference type="EMBL" id="JBBMFF010000234">
    <property type="protein sequence ID" value="MEQ2511479.1"/>
    <property type="molecule type" value="Genomic_DNA"/>
</dbReference>
<dbReference type="Proteomes" id="UP001491552">
    <property type="component" value="Unassembled WGS sequence"/>
</dbReference>
<comment type="caution">
    <text evidence="2">The sequence shown here is derived from an EMBL/GenBank/DDBJ whole genome shotgun (WGS) entry which is preliminary data.</text>
</comment>
<sequence>MMENYNDLLTETAPAEQSDYDKASWKNRKKAEREEAFARVADAALQISGSPTLLQNYLNVQAQFGRYSINNCLLIATSKPEGTAFKDFDGWKKEGISIAKGETGIVLLILGKTYIAKDGTEKQSFDTKRVFDISQTTALQRLRPSSSMTPVSCSRLCCGRLPARSRQRTI</sequence>
<proteinExistence type="predicted"/>